<dbReference type="GO" id="GO:0008311">
    <property type="term" value="F:double-stranded DNA 3'-5' DNA exonuclease activity"/>
    <property type="evidence" value="ECO:0007669"/>
    <property type="project" value="TreeGrafter"/>
</dbReference>
<evidence type="ECO:0000256" key="3">
    <source>
        <dbReference type="ARBA" id="ARBA00022801"/>
    </source>
</evidence>
<feature type="binding site" evidence="6">
    <location>
        <position position="38"/>
    </location>
    <ligand>
        <name>Mg(2+)</name>
        <dbReference type="ChEBI" id="CHEBI:18420"/>
        <label>1</label>
    </ligand>
</feature>
<accession>A0A099T2C4</accession>
<dbReference type="RefSeq" id="WP_048193670.1">
    <property type="nucleotide sequence ID" value="NZ_CAAGSM010000002.1"/>
</dbReference>
<comment type="similarity">
    <text evidence="1">Belongs to the DNA repair enzymes AP/ExoA family.</text>
</comment>
<evidence type="ECO:0000256" key="5">
    <source>
        <dbReference type="PIRSR" id="PIRSR604808-1"/>
    </source>
</evidence>
<dbReference type="InterPro" id="IPR004808">
    <property type="entry name" value="AP_endonuc_1"/>
</dbReference>
<protein>
    <submittedName>
        <fullName evidence="9">Exodeoxyribonuclease III</fullName>
    </submittedName>
</protein>
<dbReference type="PANTHER" id="PTHR22748:SF6">
    <property type="entry name" value="DNA-(APURINIC OR APYRIMIDINIC SITE) ENDONUCLEASE"/>
    <property type="match status" value="1"/>
</dbReference>
<feature type="binding site" evidence="6">
    <location>
        <position position="153"/>
    </location>
    <ligand>
        <name>Mg(2+)</name>
        <dbReference type="ChEBI" id="CHEBI:18420"/>
        <label>1</label>
    </ligand>
</feature>
<dbReference type="PANTHER" id="PTHR22748">
    <property type="entry name" value="AP ENDONUCLEASE"/>
    <property type="match status" value="1"/>
</dbReference>
<feature type="domain" description="Endonuclease/exonuclease/phosphatase" evidence="8">
    <location>
        <begin position="7"/>
        <end position="248"/>
    </location>
</feature>
<dbReference type="PROSITE" id="PS00726">
    <property type="entry name" value="AP_NUCLEASE_F1_1"/>
    <property type="match status" value="1"/>
</dbReference>
<keyword evidence="6" id="KW-0464">Manganese</keyword>
<dbReference type="EMBL" id="JRHO01000009">
    <property type="protein sequence ID" value="KGK99262.1"/>
    <property type="molecule type" value="Genomic_DNA"/>
</dbReference>
<reference evidence="9 10" key="1">
    <citation type="submission" date="2014-09" db="EMBL/GenBank/DDBJ databases">
        <title>Draft genome sequence of an obligately methylotrophic methanogen, Methanococcoides methylutens, isolated from marine sediment.</title>
        <authorList>
            <person name="Guan Y."/>
            <person name="Ngugi D.K."/>
            <person name="Blom J."/>
            <person name="Ali S."/>
            <person name="Ferry J.G."/>
            <person name="Stingl U."/>
        </authorList>
    </citation>
    <scope>NUCLEOTIDE SEQUENCE [LARGE SCALE GENOMIC DNA]</scope>
    <source>
        <strain evidence="9 10">DSM 2657</strain>
    </source>
</reference>
<gene>
    <name evidence="9" type="ORF">LI82_04385</name>
</gene>
<dbReference type="GO" id="GO:0003906">
    <property type="term" value="F:DNA-(apurinic or apyrimidinic site) endonuclease activity"/>
    <property type="evidence" value="ECO:0007669"/>
    <property type="project" value="TreeGrafter"/>
</dbReference>
<dbReference type="CDD" id="cd09085">
    <property type="entry name" value="Mth212-like_AP-endo"/>
    <property type="match status" value="1"/>
</dbReference>
<dbReference type="GO" id="GO:0008081">
    <property type="term" value="F:phosphoric diester hydrolase activity"/>
    <property type="evidence" value="ECO:0007669"/>
    <property type="project" value="TreeGrafter"/>
</dbReference>
<dbReference type="GO" id="GO:0003677">
    <property type="term" value="F:DNA binding"/>
    <property type="evidence" value="ECO:0007669"/>
    <property type="project" value="InterPro"/>
</dbReference>
<evidence type="ECO:0000256" key="4">
    <source>
        <dbReference type="ARBA" id="ARBA00022842"/>
    </source>
</evidence>
<feature type="active site" description="Proton acceptor" evidence="5">
    <location>
        <position position="248"/>
    </location>
</feature>
<dbReference type="NCBIfam" id="TIGR00195">
    <property type="entry name" value="exoDNase_III"/>
    <property type="match status" value="1"/>
</dbReference>
<dbReference type="GO" id="GO:0006284">
    <property type="term" value="P:base-excision repair"/>
    <property type="evidence" value="ECO:0007669"/>
    <property type="project" value="TreeGrafter"/>
</dbReference>
<dbReference type="GO" id="GO:0046872">
    <property type="term" value="F:metal ion binding"/>
    <property type="evidence" value="ECO:0007669"/>
    <property type="project" value="UniProtKB-KW"/>
</dbReference>
<evidence type="ECO:0000256" key="2">
    <source>
        <dbReference type="ARBA" id="ARBA00022723"/>
    </source>
</evidence>
<dbReference type="Proteomes" id="UP000029859">
    <property type="component" value="Unassembled WGS sequence"/>
</dbReference>
<proteinExistence type="inferred from homology"/>
<dbReference type="AlphaFoldDB" id="A0A099T2C4"/>
<feature type="site" description="Important for catalytic activity" evidence="7">
    <location>
        <position position="222"/>
    </location>
</feature>
<feature type="site" description="Transition state stabilizer" evidence="7">
    <location>
        <position position="153"/>
    </location>
</feature>
<evidence type="ECO:0000256" key="6">
    <source>
        <dbReference type="PIRSR" id="PIRSR604808-2"/>
    </source>
</evidence>
<dbReference type="PROSITE" id="PS51435">
    <property type="entry name" value="AP_NUCLEASE_F1_4"/>
    <property type="match status" value="1"/>
</dbReference>
<keyword evidence="3" id="KW-0378">Hydrolase</keyword>
<evidence type="ECO:0000313" key="10">
    <source>
        <dbReference type="Proteomes" id="UP000029859"/>
    </source>
</evidence>
<feature type="binding site" evidence="6">
    <location>
        <position position="151"/>
    </location>
    <ligand>
        <name>Mg(2+)</name>
        <dbReference type="ChEBI" id="CHEBI:18420"/>
        <label>1</label>
    </ligand>
</feature>
<dbReference type="Gene3D" id="3.60.10.10">
    <property type="entry name" value="Endonuclease/exonuclease/phosphatase"/>
    <property type="match status" value="1"/>
</dbReference>
<feature type="binding site" evidence="6">
    <location>
        <position position="247"/>
    </location>
    <ligand>
        <name>Mg(2+)</name>
        <dbReference type="ChEBI" id="CHEBI:18420"/>
        <label>1</label>
    </ligand>
</feature>
<name>A0A099T2C4_METMT</name>
<feature type="binding site" evidence="6">
    <location>
        <position position="10"/>
    </location>
    <ligand>
        <name>Mg(2+)</name>
        <dbReference type="ChEBI" id="CHEBI:18420"/>
        <label>1</label>
    </ligand>
</feature>
<evidence type="ECO:0000259" key="8">
    <source>
        <dbReference type="Pfam" id="PF03372"/>
    </source>
</evidence>
<keyword evidence="4 6" id="KW-0460">Magnesium</keyword>
<keyword evidence="10" id="KW-1185">Reference proteome</keyword>
<evidence type="ECO:0000256" key="1">
    <source>
        <dbReference type="ARBA" id="ARBA00007092"/>
    </source>
</evidence>
<comment type="cofactor">
    <cofactor evidence="6">
        <name>Mg(2+)</name>
        <dbReference type="ChEBI" id="CHEBI:18420"/>
    </cofactor>
    <cofactor evidence="6">
        <name>Mn(2+)</name>
        <dbReference type="ChEBI" id="CHEBI:29035"/>
    </cofactor>
    <text evidence="6">Probably binds two magnesium or manganese ions per subunit.</text>
</comment>
<organism evidence="9 10">
    <name type="scientific">Methanococcoides methylutens</name>
    <dbReference type="NCBI Taxonomy" id="2226"/>
    <lineage>
        <taxon>Archaea</taxon>
        <taxon>Methanobacteriati</taxon>
        <taxon>Methanobacteriota</taxon>
        <taxon>Stenosarchaea group</taxon>
        <taxon>Methanomicrobia</taxon>
        <taxon>Methanosarcinales</taxon>
        <taxon>Methanosarcinaceae</taxon>
        <taxon>Methanococcoides</taxon>
    </lineage>
</organism>
<feature type="active site" description="Proton donor/acceptor" evidence="5">
    <location>
        <position position="151"/>
    </location>
</feature>
<dbReference type="InterPro" id="IPR020847">
    <property type="entry name" value="AP_endonuclease_F1_BS"/>
</dbReference>
<dbReference type="NCBIfam" id="TIGR00633">
    <property type="entry name" value="xth"/>
    <property type="match status" value="1"/>
</dbReference>
<evidence type="ECO:0000256" key="7">
    <source>
        <dbReference type="PIRSR" id="PIRSR604808-3"/>
    </source>
</evidence>
<comment type="caution">
    <text evidence="9">The sequence shown here is derived from an EMBL/GenBank/DDBJ whole genome shotgun (WGS) entry which is preliminary data.</text>
</comment>
<dbReference type="SUPFAM" id="SSF56219">
    <property type="entry name" value="DNase I-like"/>
    <property type="match status" value="1"/>
</dbReference>
<dbReference type="InterPro" id="IPR005135">
    <property type="entry name" value="Endo/exonuclease/phosphatase"/>
</dbReference>
<sequence>MGSINIMSWNVNGLRSMVKKGFLEWVAESQPDILCLQEIKAQERQLPTNLRHIDGYIPHFFSAERKGYSGVAVYTKLPPVNVEYGLGEKRFDVEGRTLIAEFEDFVLFNIYFPNGKASDERLQYKMDFYDAFMERADGFKDEGRNVIVCGDVNTAHKEIDLARPKQNEKSSGFLPQERAWIDIFLDRGYVDTFRMFNQEAGQYSWWDQKTRARDRNVGWRIDYFFASESLKNRITSAYILPDVMGSDHCPIGIELEVGQ</sequence>
<dbReference type="InterPro" id="IPR036691">
    <property type="entry name" value="Endo/exonu/phosph_ase_sf"/>
</dbReference>
<feature type="binding site" evidence="6">
    <location>
        <position position="248"/>
    </location>
    <ligand>
        <name>Mg(2+)</name>
        <dbReference type="ChEBI" id="CHEBI:18420"/>
        <label>1</label>
    </ligand>
</feature>
<dbReference type="Pfam" id="PF03372">
    <property type="entry name" value="Exo_endo_phos"/>
    <property type="match status" value="1"/>
</dbReference>
<dbReference type="OrthoDB" id="146626at2157"/>
<feature type="active site" evidence="5">
    <location>
        <position position="111"/>
    </location>
</feature>
<keyword evidence="2 6" id="KW-0479">Metal-binding</keyword>
<dbReference type="FunFam" id="3.60.10.10:FF:000026">
    <property type="entry name" value="Exodeoxyribonuclease III"/>
    <property type="match status" value="1"/>
</dbReference>
<feature type="site" description="Interaction with DNA substrate" evidence="7">
    <location>
        <position position="248"/>
    </location>
</feature>
<evidence type="ECO:0000313" key="9">
    <source>
        <dbReference type="EMBL" id="KGK99262.1"/>
    </source>
</evidence>